<evidence type="ECO:0000256" key="7">
    <source>
        <dbReference type="ARBA" id="ARBA00022833"/>
    </source>
</evidence>
<feature type="domain" description="Helicase ATP-binding" evidence="13">
    <location>
        <begin position="231"/>
        <end position="387"/>
    </location>
</feature>
<feature type="binding site" evidence="12">
    <location>
        <position position="458"/>
    </location>
    <ligand>
        <name>Zn(2+)</name>
        <dbReference type="ChEBI" id="CHEBI:29105"/>
        <label>2</label>
    </ligand>
</feature>
<keyword evidence="10 12" id="KW-0413">Isomerase</keyword>
<dbReference type="Proteomes" id="UP000886883">
    <property type="component" value="Unassembled WGS sequence"/>
</dbReference>
<feature type="binding site" evidence="12">
    <location>
        <position position="491"/>
    </location>
    <ligand>
        <name>Zn(2+)</name>
        <dbReference type="ChEBI" id="CHEBI:29105"/>
        <label>1</label>
    </ligand>
</feature>
<dbReference type="GO" id="GO:0006310">
    <property type="term" value="P:DNA recombination"/>
    <property type="evidence" value="ECO:0007669"/>
    <property type="project" value="InterPro"/>
</dbReference>
<keyword evidence="3 12" id="KW-0479">Metal-binding</keyword>
<dbReference type="HAMAP" id="MF_00983">
    <property type="entry name" value="PriA"/>
    <property type="match status" value="1"/>
</dbReference>
<evidence type="ECO:0000259" key="14">
    <source>
        <dbReference type="PROSITE" id="PS51194"/>
    </source>
</evidence>
<keyword evidence="4 12" id="KW-0547">Nucleotide-binding</keyword>
<comment type="cofactor">
    <cofactor evidence="12">
        <name>Zn(2+)</name>
        <dbReference type="ChEBI" id="CHEBI:29105"/>
    </cofactor>
    <text evidence="12">Binds 2 zinc ions per subunit.</text>
</comment>
<comment type="similarity">
    <text evidence="12">Belongs to the helicase family. PriA subfamily.</text>
</comment>
<protein>
    <recommendedName>
        <fullName evidence="12">Replication restart protein PriA</fullName>
    </recommendedName>
    <alternativeName>
        <fullName evidence="12">ATP-dependent DNA helicase PriA</fullName>
        <ecNumber evidence="12">5.6.2.4</ecNumber>
    </alternativeName>
    <alternativeName>
        <fullName evidence="12">DNA 3'-5' helicase PriA</fullName>
    </alternativeName>
</protein>
<dbReference type="GO" id="GO:0006269">
    <property type="term" value="P:DNA replication, synthesis of primer"/>
    <property type="evidence" value="ECO:0007669"/>
    <property type="project" value="UniProtKB-KW"/>
</dbReference>
<feature type="binding site" evidence="12">
    <location>
        <position position="475"/>
    </location>
    <ligand>
        <name>Zn(2+)</name>
        <dbReference type="ChEBI" id="CHEBI:29105"/>
        <label>2</label>
    </ligand>
</feature>
<evidence type="ECO:0000256" key="3">
    <source>
        <dbReference type="ARBA" id="ARBA00022723"/>
    </source>
</evidence>
<dbReference type="EMBL" id="DWXE01000012">
    <property type="protein sequence ID" value="HJB90615.1"/>
    <property type="molecule type" value="Genomic_DNA"/>
</dbReference>
<dbReference type="InterPro" id="IPR011545">
    <property type="entry name" value="DEAD/DEAH_box_helicase_dom"/>
</dbReference>
<dbReference type="SMART" id="SM00490">
    <property type="entry name" value="HELICc"/>
    <property type="match status" value="1"/>
</dbReference>
<dbReference type="PANTHER" id="PTHR30580:SF0">
    <property type="entry name" value="PRIMOSOMAL PROTEIN N"/>
    <property type="match status" value="1"/>
</dbReference>
<dbReference type="GO" id="GO:0006270">
    <property type="term" value="P:DNA replication initiation"/>
    <property type="evidence" value="ECO:0007669"/>
    <property type="project" value="TreeGrafter"/>
</dbReference>
<dbReference type="EC" id="5.6.2.4" evidence="12"/>
<dbReference type="GO" id="GO:1990077">
    <property type="term" value="C:primosome complex"/>
    <property type="evidence" value="ECO:0007669"/>
    <property type="project" value="UniProtKB-UniRule"/>
</dbReference>
<dbReference type="Pfam" id="PF00270">
    <property type="entry name" value="DEAD"/>
    <property type="match status" value="1"/>
</dbReference>
<accession>A0A9D2MRG2</accession>
<comment type="subunit">
    <text evidence="12">Component of the replication restart primosome.</text>
</comment>
<comment type="catalytic activity">
    <reaction evidence="12">
        <text>Couples ATP hydrolysis with the unwinding of duplex DNA by translocating in the 3'-5' direction.</text>
        <dbReference type="EC" id="5.6.2.4"/>
    </reaction>
</comment>
<dbReference type="Pfam" id="PF17764">
    <property type="entry name" value="PriA_3primeBD"/>
    <property type="match status" value="1"/>
</dbReference>
<dbReference type="FunFam" id="3.40.50.300:FF:000489">
    <property type="entry name" value="Primosome assembly protein PriA"/>
    <property type="match status" value="1"/>
</dbReference>
<evidence type="ECO:0000256" key="10">
    <source>
        <dbReference type="ARBA" id="ARBA00023235"/>
    </source>
</evidence>
<evidence type="ECO:0000256" key="9">
    <source>
        <dbReference type="ARBA" id="ARBA00023125"/>
    </source>
</evidence>
<organism evidence="15 16">
    <name type="scientific">Candidatus Eisenbergiella merdigallinarum</name>
    <dbReference type="NCBI Taxonomy" id="2838552"/>
    <lineage>
        <taxon>Bacteria</taxon>
        <taxon>Bacillati</taxon>
        <taxon>Bacillota</taxon>
        <taxon>Clostridia</taxon>
        <taxon>Lachnospirales</taxon>
        <taxon>Lachnospiraceae</taxon>
        <taxon>Eisenbergiella</taxon>
    </lineage>
</organism>
<dbReference type="NCBIfam" id="TIGR00595">
    <property type="entry name" value="priA"/>
    <property type="match status" value="1"/>
</dbReference>
<evidence type="ECO:0000256" key="5">
    <source>
        <dbReference type="ARBA" id="ARBA00022801"/>
    </source>
</evidence>
<keyword evidence="8 12" id="KW-0067">ATP-binding</keyword>
<dbReference type="InterPro" id="IPR041222">
    <property type="entry name" value="PriA_3primeBD"/>
</dbReference>
<evidence type="ECO:0000256" key="6">
    <source>
        <dbReference type="ARBA" id="ARBA00022806"/>
    </source>
</evidence>
<evidence type="ECO:0000256" key="8">
    <source>
        <dbReference type="ARBA" id="ARBA00022840"/>
    </source>
</evidence>
<comment type="catalytic activity">
    <reaction evidence="11 12">
        <text>ATP + H2O = ADP + phosphate + H(+)</text>
        <dbReference type="Rhea" id="RHEA:13065"/>
        <dbReference type="ChEBI" id="CHEBI:15377"/>
        <dbReference type="ChEBI" id="CHEBI:15378"/>
        <dbReference type="ChEBI" id="CHEBI:30616"/>
        <dbReference type="ChEBI" id="CHEBI:43474"/>
        <dbReference type="ChEBI" id="CHEBI:456216"/>
        <dbReference type="EC" id="5.6.2.4"/>
    </reaction>
</comment>
<comment type="function">
    <text evidence="12">Initiates the restart of stalled replication forks, which reloads the replicative helicase on sites other than the origin of replication. Recognizes and binds to abandoned replication forks and remodels them to uncover a helicase loading site. Promotes assembly of the primosome at these replication forks.</text>
</comment>
<dbReference type="InterPro" id="IPR027417">
    <property type="entry name" value="P-loop_NTPase"/>
</dbReference>
<reference evidence="15" key="1">
    <citation type="journal article" date="2021" name="PeerJ">
        <title>Extensive microbial diversity within the chicken gut microbiome revealed by metagenomics and culture.</title>
        <authorList>
            <person name="Gilroy R."/>
            <person name="Ravi A."/>
            <person name="Getino M."/>
            <person name="Pursley I."/>
            <person name="Horton D.L."/>
            <person name="Alikhan N.F."/>
            <person name="Baker D."/>
            <person name="Gharbi K."/>
            <person name="Hall N."/>
            <person name="Watson M."/>
            <person name="Adriaenssens E.M."/>
            <person name="Foster-Nyarko E."/>
            <person name="Jarju S."/>
            <person name="Secka A."/>
            <person name="Antonio M."/>
            <person name="Oren A."/>
            <person name="Chaudhuri R.R."/>
            <person name="La Ragione R."/>
            <person name="Hildebrand F."/>
            <person name="Pallen M.J."/>
        </authorList>
    </citation>
    <scope>NUCLEOTIDE SEQUENCE</scope>
    <source>
        <strain evidence="15">USAMLcec3-2134</strain>
    </source>
</reference>
<evidence type="ECO:0000256" key="4">
    <source>
        <dbReference type="ARBA" id="ARBA00022741"/>
    </source>
</evidence>
<dbReference type="InterPro" id="IPR042115">
    <property type="entry name" value="PriA_3primeBD_sf"/>
</dbReference>
<dbReference type="Pfam" id="PF00271">
    <property type="entry name" value="Helicase_C"/>
    <property type="match status" value="1"/>
</dbReference>
<dbReference type="GO" id="GO:0016787">
    <property type="term" value="F:hydrolase activity"/>
    <property type="evidence" value="ECO:0007669"/>
    <property type="project" value="UniProtKB-KW"/>
</dbReference>
<reference evidence="15" key="2">
    <citation type="submission" date="2021-04" db="EMBL/GenBank/DDBJ databases">
        <authorList>
            <person name="Gilroy R."/>
        </authorList>
    </citation>
    <scope>NUCLEOTIDE SEQUENCE</scope>
    <source>
        <strain evidence="15">USAMLcec3-2134</strain>
    </source>
</reference>
<dbReference type="CDD" id="cd18804">
    <property type="entry name" value="SF2_C_priA"/>
    <property type="match status" value="1"/>
</dbReference>
<evidence type="ECO:0000313" key="15">
    <source>
        <dbReference type="EMBL" id="HJB90615.1"/>
    </source>
</evidence>
<evidence type="ECO:0000256" key="1">
    <source>
        <dbReference type="ARBA" id="ARBA00022515"/>
    </source>
</evidence>
<feature type="binding site" evidence="12">
    <location>
        <position position="478"/>
    </location>
    <ligand>
        <name>Zn(2+)</name>
        <dbReference type="ChEBI" id="CHEBI:29105"/>
        <label>2</label>
    </ligand>
</feature>
<dbReference type="GO" id="GO:0043138">
    <property type="term" value="F:3'-5' DNA helicase activity"/>
    <property type="evidence" value="ECO:0007669"/>
    <property type="project" value="UniProtKB-EC"/>
</dbReference>
<feature type="domain" description="Helicase C-terminal" evidence="14">
    <location>
        <begin position="483"/>
        <end position="642"/>
    </location>
</feature>
<dbReference type="Pfam" id="PF18074">
    <property type="entry name" value="PriA_C"/>
    <property type="match status" value="1"/>
</dbReference>
<dbReference type="PROSITE" id="PS51194">
    <property type="entry name" value="HELICASE_CTER"/>
    <property type="match status" value="1"/>
</dbReference>
<dbReference type="Gene3D" id="3.40.50.300">
    <property type="entry name" value="P-loop containing nucleotide triphosphate hydrolases"/>
    <property type="match status" value="2"/>
</dbReference>
<keyword evidence="6 12" id="KW-0347">Helicase</keyword>
<sequence>MEKFASVIVDISHEKVDRPFTYRIPEALADRLRPGMRVRIPFGAGDTLRTGYVTELTQETAYPVGKLKWIADIVPGEEDPEQKMIALAAWMKEQYGSTMIQALKTVLPARRKVAQKEKKEVHLNLSGEEARAALQEYERRRQVAKARLMRELIGEGVLPWELVTKKLAIPSSTIKSMESAGAIRLVTAACYRNPVRLSTSAAKEKTLSDGQRKIVEDILGGWDEGDFHPSLIHGITGSGKTEVYLALIEGMIRRGRQAVFLIPEIALTYQTLLHIYQRFGDRVSVMNSSLSAGEKQDQCRRAREGEIDVIIGPRSALFVPFPRLGLIVMDEEHETSYKSETAPRYHARETAQELARLNGAAFVMGSATPSLEAYSRARSGAYRLFTLKERMNGGCLPRIYVEDLRAELREGNRSIFSRRLQEKLQQRLERGEQSMLFLNRRGYAGFVSCRACGYVCKCPHCDVSLSEHRNGRLVCHYCGYEQPAVRICPSCGSRYILGFKAGTEQIEEQLQRLYPKARVLRMDGDTTRTKDSYERILSAFSNREADVLVGTQMIVKGHDFPNVTLVGVLAADLSLSLSDYRAGERTFQLLTQAAGRAGRGSRPGEVVIQTYQPDHYSIRHASRQDYEGFYREEMVYRQLLSYPPAAHILAIQLASEREELAREAAAEAAAISRQLAARQEETGRAAQDMTVIGPAPALIGKINDIYRYGVYVKDRDYGKLVAVKNAVEAFRSRQEKPKGSCQFDFDPVHTY</sequence>
<evidence type="ECO:0000256" key="11">
    <source>
        <dbReference type="ARBA" id="ARBA00048988"/>
    </source>
</evidence>
<dbReference type="SUPFAM" id="SSF52540">
    <property type="entry name" value="P-loop containing nucleoside triphosphate hydrolases"/>
    <property type="match status" value="1"/>
</dbReference>
<feature type="binding site" evidence="12">
    <location>
        <position position="488"/>
    </location>
    <ligand>
        <name>Zn(2+)</name>
        <dbReference type="ChEBI" id="CHEBI:29105"/>
        <label>1</label>
    </ligand>
</feature>
<dbReference type="Gene3D" id="3.40.1440.60">
    <property type="entry name" value="PriA, 3(prime) DNA-binding domain"/>
    <property type="match status" value="1"/>
</dbReference>
<gene>
    <name evidence="12 15" type="primary">priA</name>
    <name evidence="15" type="ORF">H9763_03990</name>
</gene>
<evidence type="ECO:0000313" key="16">
    <source>
        <dbReference type="Proteomes" id="UP000886883"/>
    </source>
</evidence>
<evidence type="ECO:0000256" key="12">
    <source>
        <dbReference type="HAMAP-Rule" id="MF_00983"/>
    </source>
</evidence>
<keyword evidence="9 12" id="KW-0238">DNA-binding</keyword>
<dbReference type="InterPro" id="IPR005259">
    <property type="entry name" value="PriA"/>
</dbReference>
<dbReference type="GO" id="GO:0005524">
    <property type="term" value="F:ATP binding"/>
    <property type="evidence" value="ECO:0007669"/>
    <property type="project" value="UniProtKB-UniRule"/>
</dbReference>
<dbReference type="InterPro" id="IPR040498">
    <property type="entry name" value="PriA_CRR"/>
</dbReference>
<feature type="binding site" evidence="12">
    <location>
        <position position="452"/>
    </location>
    <ligand>
        <name>Zn(2+)</name>
        <dbReference type="ChEBI" id="CHEBI:29105"/>
        <label>1</label>
    </ligand>
</feature>
<dbReference type="GO" id="GO:0006302">
    <property type="term" value="P:double-strand break repair"/>
    <property type="evidence" value="ECO:0007669"/>
    <property type="project" value="InterPro"/>
</dbReference>
<dbReference type="SMART" id="SM00487">
    <property type="entry name" value="DEXDc"/>
    <property type="match status" value="1"/>
</dbReference>
<dbReference type="PANTHER" id="PTHR30580">
    <property type="entry name" value="PRIMOSOMAL PROTEIN N"/>
    <property type="match status" value="1"/>
</dbReference>
<comment type="caution">
    <text evidence="15">The sequence shown here is derived from an EMBL/GenBank/DDBJ whole genome shotgun (WGS) entry which is preliminary data.</text>
</comment>
<keyword evidence="1 12" id="KW-0639">Primosome</keyword>
<dbReference type="InterPro" id="IPR041236">
    <property type="entry name" value="PriA_C"/>
</dbReference>
<dbReference type="PROSITE" id="PS51192">
    <property type="entry name" value="HELICASE_ATP_BIND_1"/>
    <property type="match status" value="1"/>
</dbReference>
<dbReference type="GO" id="GO:0008270">
    <property type="term" value="F:zinc ion binding"/>
    <property type="evidence" value="ECO:0007669"/>
    <property type="project" value="UniProtKB-UniRule"/>
</dbReference>
<keyword evidence="7 12" id="KW-0862">Zinc</keyword>
<dbReference type="GO" id="GO:0003677">
    <property type="term" value="F:DNA binding"/>
    <property type="evidence" value="ECO:0007669"/>
    <property type="project" value="UniProtKB-UniRule"/>
</dbReference>
<evidence type="ECO:0000259" key="13">
    <source>
        <dbReference type="PROSITE" id="PS51192"/>
    </source>
</evidence>
<feature type="binding site" evidence="12">
    <location>
        <position position="461"/>
    </location>
    <ligand>
        <name>Zn(2+)</name>
        <dbReference type="ChEBI" id="CHEBI:29105"/>
        <label>2</label>
    </ligand>
</feature>
<dbReference type="InterPro" id="IPR014001">
    <property type="entry name" value="Helicase_ATP-bd"/>
</dbReference>
<proteinExistence type="inferred from homology"/>
<evidence type="ECO:0000256" key="2">
    <source>
        <dbReference type="ARBA" id="ARBA00022705"/>
    </source>
</evidence>
<dbReference type="Pfam" id="PF18319">
    <property type="entry name" value="Zn_ribbon_PriA"/>
    <property type="match status" value="1"/>
</dbReference>
<feature type="binding site" evidence="12">
    <location>
        <position position="449"/>
    </location>
    <ligand>
        <name>Zn(2+)</name>
        <dbReference type="ChEBI" id="CHEBI:29105"/>
        <label>1</label>
    </ligand>
</feature>
<keyword evidence="5 12" id="KW-0378">Hydrolase</keyword>
<dbReference type="CDD" id="cd17929">
    <property type="entry name" value="DEXHc_priA"/>
    <property type="match status" value="1"/>
</dbReference>
<name>A0A9D2MRG2_9FIRM</name>
<dbReference type="AlphaFoldDB" id="A0A9D2MRG2"/>
<dbReference type="InterPro" id="IPR001650">
    <property type="entry name" value="Helicase_C-like"/>
</dbReference>
<keyword evidence="2 12" id="KW-0235">DNA replication</keyword>